<dbReference type="RefSeq" id="WP_377344062.1">
    <property type="nucleotide sequence ID" value="NZ_JBHLUE010000034.1"/>
</dbReference>
<feature type="domain" description="ACT" evidence="1">
    <location>
        <begin position="5"/>
        <end position="79"/>
    </location>
</feature>
<dbReference type="EMBL" id="JBHLUE010000034">
    <property type="protein sequence ID" value="MFC0568538.1"/>
    <property type="molecule type" value="Genomic_DNA"/>
</dbReference>
<organism evidence="2 3">
    <name type="scientific">Plantactinospora siamensis</name>
    <dbReference type="NCBI Taxonomy" id="555372"/>
    <lineage>
        <taxon>Bacteria</taxon>
        <taxon>Bacillati</taxon>
        <taxon>Actinomycetota</taxon>
        <taxon>Actinomycetes</taxon>
        <taxon>Micromonosporales</taxon>
        <taxon>Micromonosporaceae</taxon>
        <taxon>Plantactinospora</taxon>
    </lineage>
</organism>
<dbReference type="PANTHER" id="PTHR34875">
    <property type="entry name" value="UPF0237 PROTEIN MJ1558"/>
    <property type="match status" value="1"/>
</dbReference>
<reference evidence="2 3" key="1">
    <citation type="submission" date="2024-09" db="EMBL/GenBank/DDBJ databases">
        <authorList>
            <person name="Sun Q."/>
            <person name="Mori K."/>
        </authorList>
    </citation>
    <scope>NUCLEOTIDE SEQUENCE [LARGE SCALE GENOMIC DNA]</scope>
    <source>
        <strain evidence="2 3">TBRC 2205</strain>
    </source>
</reference>
<feature type="domain" description="ACT" evidence="1">
    <location>
        <begin position="91"/>
        <end position="167"/>
    </location>
</feature>
<dbReference type="InterPro" id="IPR002912">
    <property type="entry name" value="ACT_dom"/>
</dbReference>
<dbReference type="InterPro" id="IPR050990">
    <property type="entry name" value="UPF0237/GcvR_regulator"/>
</dbReference>
<dbReference type="PROSITE" id="PS51671">
    <property type="entry name" value="ACT"/>
    <property type="match status" value="2"/>
</dbReference>
<evidence type="ECO:0000313" key="2">
    <source>
        <dbReference type="EMBL" id="MFC0568538.1"/>
    </source>
</evidence>
<keyword evidence="3" id="KW-1185">Reference proteome</keyword>
<protein>
    <submittedName>
        <fullName evidence="2">Glycine cleavage system protein R</fullName>
    </submittedName>
</protein>
<dbReference type="Gene3D" id="3.30.70.260">
    <property type="match status" value="2"/>
</dbReference>
<dbReference type="InterPro" id="IPR045865">
    <property type="entry name" value="ACT-like_dom_sf"/>
</dbReference>
<dbReference type="Proteomes" id="UP001589894">
    <property type="component" value="Unassembled WGS sequence"/>
</dbReference>
<proteinExistence type="predicted"/>
<accession>A0ABV6P8G2</accession>
<evidence type="ECO:0000313" key="3">
    <source>
        <dbReference type="Proteomes" id="UP001589894"/>
    </source>
</evidence>
<sequence length="170" mass="17340">MNELAITVIGHDRPGIVADVAEALAGLGANLTDSTMTRLRGHFAMTLVCTGPDAAAVENALAPLAADGRLLASVLSVVADRAEATPGEPHQVAVYGADRLGIVAAVTRVLASAGANVTDLTTRLAGQLYVLIAEVDLPAGAAEDLSGRLAEVGRGLDVEVTLRRVDPDVL</sequence>
<name>A0ABV6P8G2_9ACTN</name>
<evidence type="ECO:0000259" key="1">
    <source>
        <dbReference type="PROSITE" id="PS51671"/>
    </source>
</evidence>
<dbReference type="Pfam" id="PF13740">
    <property type="entry name" value="ACT_6"/>
    <property type="match status" value="2"/>
</dbReference>
<comment type="caution">
    <text evidence="2">The sequence shown here is derived from an EMBL/GenBank/DDBJ whole genome shotgun (WGS) entry which is preliminary data.</text>
</comment>
<dbReference type="SUPFAM" id="SSF55021">
    <property type="entry name" value="ACT-like"/>
    <property type="match status" value="2"/>
</dbReference>
<dbReference type="PANTHER" id="PTHR34875:SF6">
    <property type="entry name" value="UPF0237 PROTEIN MJ1558"/>
    <property type="match status" value="1"/>
</dbReference>
<gene>
    <name evidence="2" type="ORF">ACFFHU_30950</name>
</gene>